<evidence type="ECO:0000256" key="1">
    <source>
        <dbReference type="SAM" id="MobiDB-lite"/>
    </source>
</evidence>
<dbReference type="AlphaFoldDB" id="A0A1E3PE25"/>
<accession>A0A1E3PE25</accession>
<feature type="region of interest" description="Disordered" evidence="1">
    <location>
        <begin position="164"/>
        <end position="191"/>
    </location>
</feature>
<evidence type="ECO:0000256" key="2">
    <source>
        <dbReference type="SAM" id="Phobius"/>
    </source>
</evidence>
<proteinExistence type="predicted"/>
<keyword evidence="2" id="KW-1133">Transmembrane helix</keyword>
<dbReference type="GO" id="GO:0045047">
    <property type="term" value="P:protein targeting to ER"/>
    <property type="evidence" value="ECO:0007669"/>
    <property type="project" value="InterPro"/>
</dbReference>
<dbReference type="STRING" id="857566.A0A1E3PE25"/>
<dbReference type="GO" id="GO:0005783">
    <property type="term" value="C:endoplasmic reticulum"/>
    <property type="evidence" value="ECO:0007669"/>
    <property type="project" value="InterPro"/>
</dbReference>
<protein>
    <submittedName>
        <fullName evidence="3">Inorganic phosphate transport PHO88</fullName>
    </submittedName>
</protein>
<dbReference type="Proteomes" id="UP000095009">
    <property type="component" value="Unassembled WGS sequence"/>
</dbReference>
<keyword evidence="2" id="KW-0812">Transmembrane</keyword>
<gene>
    <name evidence="3" type="ORF">NADFUDRAFT_48020</name>
</gene>
<sequence>MVNAAISNLVIMLVMMQVSKKIPFEDPTVLLLVRGAYILSNVLIFGLYFYTKSLIMKKNDLTTMKYVEPSSPLSGSDESKLITTTIRDYDLQQVKTATKGVFTGIAMMGFMHLYMQYTNPLLMQSIMPLKSAFEQPIVQIHLFGKPSSGDLKRPFKAPSLFNAGGAGADAKTDKKAVAEAEKAGSGGAKEE</sequence>
<dbReference type="PANTHER" id="PTHR28112">
    <property type="entry name" value="SRP-INDEPENDENT TARGETING PROTEIN 3"/>
    <property type="match status" value="1"/>
</dbReference>
<dbReference type="PANTHER" id="PTHR28112:SF1">
    <property type="entry name" value="SRP-INDEPENDENT TARGETING PROTEIN 3"/>
    <property type="match status" value="1"/>
</dbReference>
<evidence type="ECO:0000313" key="4">
    <source>
        <dbReference type="Proteomes" id="UP000095009"/>
    </source>
</evidence>
<dbReference type="PIRSF" id="PIRSF008756">
    <property type="entry name" value="P_tr_PHO88"/>
    <property type="match status" value="1"/>
</dbReference>
<organism evidence="3 4">
    <name type="scientific">Nadsonia fulvescens var. elongata DSM 6958</name>
    <dbReference type="NCBI Taxonomy" id="857566"/>
    <lineage>
        <taxon>Eukaryota</taxon>
        <taxon>Fungi</taxon>
        <taxon>Dikarya</taxon>
        <taxon>Ascomycota</taxon>
        <taxon>Saccharomycotina</taxon>
        <taxon>Dipodascomycetes</taxon>
        <taxon>Dipodascales</taxon>
        <taxon>Dipodascales incertae sedis</taxon>
        <taxon>Nadsonia</taxon>
    </lineage>
</organism>
<dbReference type="InterPro" id="IPR012098">
    <property type="entry name" value="SND3_fun"/>
</dbReference>
<dbReference type="Pfam" id="PF10032">
    <property type="entry name" value="Pho88"/>
    <property type="match status" value="1"/>
</dbReference>
<dbReference type="GO" id="GO:0005739">
    <property type="term" value="C:mitochondrion"/>
    <property type="evidence" value="ECO:0007669"/>
    <property type="project" value="TreeGrafter"/>
</dbReference>
<keyword evidence="2" id="KW-0472">Membrane</keyword>
<dbReference type="OrthoDB" id="18139at2759"/>
<feature type="compositionally biased region" description="Basic and acidic residues" evidence="1">
    <location>
        <begin position="170"/>
        <end position="191"/>
    </location>
</feature>
<reference evidence="3 4" key="1">
    <citation type="journal article" date="2016" name="Proc. Natl. Acad. Sci. U.S.A.">
        <title>Comparative genomics of biotechnologically important yeasts.</title>
        <authorList>
            <person name="Riley R."/>
            <person name="Haridas S."/>
            <person name="Wolfe K.H."/>
            <person name="Lopes M.R."/>
            <person name="Hittinger C.T."/>
            <person name="Goeker M."/>
            <person name="Salamov A.A."/>
            <person name="Wisecaver J.H."/>
            <person name="Long T.M."/>
            <person name="Calvey C.H."/>
            <person name="Aerts A.L."/>
            <person name="Barry K.W."/>
            <person name="Choi C."/>
            <person name="Clum A."/>
            <person name="Coughlan A.Y."/>
            <person name="Deshpande S."/>
            <person name="Douglass A.P."/>
            <person name="Hanson S.J."/>
            <person name="Klenk H.-P."/>
            <person name="LaButti K.M."/>
            <person name="Lapidus A."/>
            <person name="Lindquist E.A."/>
            <person name="Lipzen A.M."/>
            <person name="Meier-Kolthoff J.P."/>
            <person name="Ohm R.A."/>
            <person name="Otillar R.P."/>
            <person name="Pangilinan J.L."/>
            <person name="Peng Y."/>
            <person name="Rokas A."/>
            <person name="Rosa C.A."/>
            <person name="Scheuner C."/>
            <person name="Sibirny A.A."/>
            <person name="Slot J.C."/>
            <person name="Stielow J.B."/>
            <person name="Sun H."/>
            <person name="Kurtzman C.P."/>
            <person name="Blackwell M."/>
            <person name="Grigoriev I.V."/>
            <person name="Jeffries T.W."/>
        </authorList>
    </citation>
    <scope>NUCLEOTIDE SEQUENCE [LARGE SCALE GENOMIC DNA]</scope>
    <source>
        <strain evidence="3 4">DSM 6958</strain>
    </source>
</reference>
<name>A0A1E3PE25_9ASCO</name>
<feature type="transmembrane region" description="Helical" evidence="2">
    <location>
        <begin position="31"/>
        <end position="50"/>
    </location>
</feature>
<evidence type="ECO:0000313" key="3">
    <source>
        <dbReference type="EMBL" id="ODQ63673.1"/>
    </source>
</evidence>
<dbReference type="EMBL" id="KV454414">
    <property type="protein sequence ID" value="ODQ63673.1"/>
    <property type="molecule type" value="Genomic_DNA"/>
</dbReference>
<keyword evidence="4" id="KW-1185">Reference proteome</keyword>